<proteinExistence type="predicted"/>
<gene>
    <name evidence="1" type="ORF">GOBAR_AA10269</name>
</gene>
<reference evidence="1 2" key="1">
    <citation type="submission" date="2015-01" db="EMBL/GenBank/DDBJ databases">
        <title>Genome of allotetraploid Gossypium barbadense reveals genomic plasticity and fiber elongation in cotton evolution.</title>
        <authorList>
            <person name="Chen X."/>
            <person name="Liu X."/>
            <person name="Zhao B."/>
            <person name="Zheng H."/>
            <person name="Hu Y."/>
            <person name="Lu G."/>
            <person name="Yang C."/>
            <person name="Chen J."/>
            <person name="Shan C."/>
            <person name="Zhang L."/>
            <person name="Zhou Y."/>
            <person name="Wang L."/>
            <person name="Guo W."/>
            <person name="Bai Y."/>
            <person name="Ruan J."/>
            <person name="Shangguan X."/>
            <person name="Mao Y."/>
            <person name="Jiang J."/>
            <person name="Zhu Y."/>
            <person name="Lei J."/>
            <person name="Kang H."/>
            <person name="Chen S."/>
            <person name="He X."/>
            <person name="Wang R."/>
            <person name="Wang Y."/>
            <person name="Chen J."/>
            <person name="Wang L."/>
            <person name="Yu S."/>
            <person name="Wang B."/>
            <person name="Wei J."/>
            <person name="Song S."/>
            <person name="Lu X."/>
            <person name="Gao Z."/>
            <person name="Gu W."/>
            <person name="Deng X."/>
            <person name="Ma D."/>
            <person name="Wang S."/>
            <person name="Liang W."/>
            <person name="Fang L."/>
            <person name="Cai C."/>
            <person name="Zhu X."/>
            <person name="Zhou B."/>
            <person name="Zhang Y."/>
            <person name="Chen Z."/>
            <person name="Xu S."/>
            <person name="Zhu R."/>
            <person name="Wang S."/>
            <person name="Zhang T."/>
            <person name="Zhao G."/>
        </authorList>
    </citation>
    <scope>NUCLEOTIDE SEQUENCE [LARGE SCALE GENOMIC DNA]</scope>
    <source>
        <strain evidence="2">cv. Xinhai21</strain>
        <tissue evidence="1">Leaf</tissue>
    </source>
</reference>
<dbReference type="Proteomes" id="UP000239757">
    <property type="component" value="Unassembled WGS sequence"/>
</dbReference>
<name>A0A2P5Y441_GOSBA</name>
<organism evidence="1 2">
    <name type="scientific">Gossypium barbadense</name>
    <name type="common">Sea Island cotton</name>
    <name type="synonym">Hibiscus barbadensis</name>
    <dbReference type="NCBI Taxonomy" id="3634"/>
    <lineage>
        <taxon>Eukaryota</taxon>
        <taxon>Viridiplantae</taxon>
        <taxon>Streptophyta</taxon>
        <taxon>Embryophyta</taxon>
        <taxon>Tracheophyta</taxon>
        <taxon>Spermatophyta</taxon>
        <taxon>Magnoliopsida</taxon>
        <taxon>eudicotyledons</taxon>
        <taxon>Gunneridae</taxon>
        <taxon>Pentapetalae</taxon>
        <taxon>rosids</taxon>
        <taxon>malvids</taxon>
        <taxon>Malvales</taxon>
        <taxon>Malvaceae</taxon>
        <taxon>Malvoideae</taxon>
        <taxon>Gossypium</taxon>
    </lineage>
</organism>
<protein>
    <submittedName>
        <fullName evidence="1">Uncharacterized protein</fullName>
    </submittedName>
</protein>
<dbReference type="AlphaFoldDB" id="A0A2P5Y441"/>
<sequence length="191" mass="21486">MELVDDEDVETMIALYFGDRSDQNAPIQLFAELAGVEPTKDLIALDPNVAHAAEFPKYPEILPTQRLAIDSKRPSIVDPVYHLALMELISKIDGAIAGGLKHFIIHENEFPVLLDLSTWEVPPTTFELVPDKGLRRNLKGHLQSSRIHNEMDIREKFDGKHCGLCRLAGHNRSKCPQQNYHIVQSSQSGRN</sequence>
<dbReference type="EMBL" id="KZ663735">
    <property type="protein sequence ID" value="PPS10375.1"/>
    <property type="molecule type" value="Genomic_DNA"/>
</dbReference>
<evidence type="ECO:0000313" key="2">
    <source>
        <dbReference type="Proteomes" id="UP000239757"/>
    </source>
</evidence>
<accession>A0A2P5Y441</accession>
<evidence type="ECO:0000313" key="1">
    <source>
        <dbReference type="EMBL" id="PPS10375.1"/>
    </source>
</evidence>
<dbReference type="OrthoDB" id="1432732at2759"/>